<feature type="transmembrane region" description="Helical" evidence="1">
    <location>
        <begin position="31"/>
        <end position="48"/>
    </location>
</feature>
<proteinExistence type="predicted"/>
<evidence type="ECO:0008006" key="4">
    <source>
        <dbReference type="Google" id="ProtNLM"/>
    </source>
</evidence>
<gene>
    <name evidence="2" type="ORF">AZF04_11955</name>
</gene>
<keyword evidence="1" id="KW-0812">Transmembrane</keyword>
<sequence>MNLFALSGLLFCAILVIISTIIVIKFKNKVRLFSSGVLIILIFIMVLLSKELTNIDAEIQKRIEILVPYLKEHYPNEKWEFSIIPYKEEGYKHLNPKYIGVIFESEPDKTFYYFTDKDGNTALVAEDDRTHND</sequence>
<name>A0A161PF70_9BACI</name>
<evidence type="ECO:0000313" key="3">
    <source>
        <dbReference type="Proteomes" id="UP000075806"/>
    </source>
</evidence>
<keyword evidence="3" id="KW-1185">Reference proteome</keyword>
<dbReference type="Proteomes" id="UP000075806">
    <property type="component" value="Unassembled WGS sequence"/>
</dbReference>
<evidence type="ECO:0000313" key="2">
    <source>
        <dbReference type="EMBL" id="KYG27040.1"/>
    </source>
</evidence>
<reference evidence="2" key="1">
    <citation type="submission" date="2016-02" db="EMBL/GenBank/DDBJ databases">
        <title>Genome sequence of Bacillus trypoxylicola KCTC 13244(T).</title>
        <authorList>
            <person name="Jeong H."/>
            <person name="Park S.-H."/>
            <person name="Choi S.-K."/>
        </authorList>
    </citation>
    <scope>NUCLEOTIDE SEQUENCE [LARGE SCALE GENOMIC DNA]</scope>
    <source>
        <strain evidence="2">KCTC 13244</strain>
    </source>
</reference>
<dbReference type="OrthoDB" id="2972540at2"/>
<accession>A0A161PF70</accession>
<dbReference type="AlphaFoldDB" id="A0A161PF70"/>
<dbReference type="RefSeq" id="WP_061949988.1">
    <property type="nucleotide sequence ID" value="NZ_LTAO01000037.1"/>
</dbReference>
<dbReference type="EMBL" id="LTAO01000037">
    <property type="protein sequence ID" value="KYG27040.1"/>
    <property type="molecule type" value="Genomic_DNA"/>
</dbReference>
<evidence type="ECO:0000256" key="1">
    <source>
        <dbReference type="SAM" id="Phobius"/>
    </source>
</evidence>
<keyword evidence="1" id="KW-0472">Membrane</keyword>
<protein>
    <recommendedName>
        <fullName evidence="4">DUF3139 domain-containing protein</fullName>
    </recommendedName>
</protein>
<comment type="caution">
    <text evidence="2">The sequence shown here is derived from an EMBL/GenBank/DDBJ whole genome shotgun (WGS) entry which is preliminary data.</text>
</comment>
<keyword evidence="1" id="KW-1133">Transmembrane helix</keyword>
<feature type="transmembrane region" description="Helical" evidence="1">
    <location>
        <begin position="6"/>
        <end position="24"/>
    </location>
</feature>
<organism evidence="2 3">
    <name type="scientific">Alkalihalobacillus trypoxylicola</name>
    <dbReference type="NCBI Taxonomy" id="519424"/>
    <lineage>
        <taxon>Bacteria</taxon>
        <taxon>Bacillati</taxon>
        <taxon>Bacillota</taxon>
        <taxon>Bacilli</taxon>
        <taxon>Bacillales</taxon>
        <taxon>Bacillaceae</taxon>
        <taxon>Alkalihalobacillus</taxon>
    </lineage>
</organism>